<sequence length="73" mass="7872">MALPAPRLHLRRLSPSSTTTLLDNGGSTLGFIYLLPYGYGIGARWGCYFDGIQAAIKTAFLQEGWSRPQAGGL</sequence>
<reference evidence="2" key="2">
    <citation type="submission" date="2015-01" db="EMBL/GenBank/DDBJ databases">
        <title>Evolutionary Origins and Diversification of the Mycorrhizal Mutualists.</title>
        <authorList>
            <consortium name="DOE Joint Genome Institute"/>
            <consortium name="Mycorrhizal Genomics Consortium"/>
            <person name="Kohler A."/>
            <person name="Kuo A."/>
            <person name="Nagy L.G."/>
            <person name="Floudas D."/>
            <person name="Copeland A."/>
            <person name="Barry K.W."/>
            <person name="Cichocki N."/>
            <person name="Veneault-Fourrey C."/>
            <person name="LaButti K."/>
            <person name="Lindquist E.A."/>
            <person name="Lipzen A."/>
            <person name="Lundell T."/>
            <person name="Morin E."/>
            <person name="Murat C."/>
            <person name="Riley R."/>
            <person name="Ohm R."/>
            <person name="Sun H."/>
            <person name="Tunlid A."/>
            <person name="Henrissat B."/>
            <person name="Grigoriev I.V."/>
            <person name="Hibbett D.S."/>
            <person name="Martin F."/>
        </authorList>
    </citation>
    <scope>NUCLEOTIDE SEQUENCE [LARGE SCALE GENOMIC DNA]</scope>
    <source>
        <strain evidence="2">Zn</strain>
    </source>
</reference>
<keyword evidence="2" id="KW-1185">Reference proteome</keyword>
<proteinExistence type="predicted"/>
<protein>
    <submittedName>
        <fullName evidence="1">Uncharacterized protein</fullName>
    </submittedName>
</protein>
<evidence type="ECO:0000313" key="2">
    <source>
        <dbReference type="Proteomes" id="UP000054321"/>
    </source>
</evidence>
<dbReference type="Proteomes" id="UP000054321">
    <property type="component" value="Unassembled WGS sequence"/>
</dbReference>
<gene>
    <name evidence="1" type="ORF">OIDMADRAFT_16017</name>
</gene>
<reference evidence="1 2" key="1">
    <citation type="submission" date="2014-04" db="EMBL/GenBank/DDBJ databases">
        <authorList>
            <consortium name="DOE Joint Genome Institute"/>
            <person name="Kuo A."/>
            <person name="Martino E."/>
            <person name="Perotto S."/>
            <person name="Kohler A."/>
            <person name="Nagy L.G."/>
            <person name="Floudas D."/>
            <person name="Copeland A."/>
            <person name="Barry K.W."/>
            <person name="Cichocki N."/>
            <person name="Veneault-Fourrey C."/>
            <person name="LaButti K."/>
            <person name="Lindquist E.A."/>
            <person name="Lipzen A."/>
            <person name="Lundell T."/>
            <person name="Morin E."/>
            <person name="Murat C."/>
            <person name="Sun H."/>
            <person name="Tunlid A."/>
            <person name="Henrissat B."/>
            <person name="Grigoriev I.V."/>
            <person name="Hibbett D.S."/>
            <person name="Martin F."/>
            <person name="Nordberg H.P."/>
            <person name="Cantor M.N."/>
            <person name="Hua S.X."/>
        </authorList>
    </citation>
    <scope>NUCLEOTIDE SEQUENCE [LARGE SCALE GENOMIC DNA]</scope>
    <source>
        <strain evidence="1 2">Zn</strain>
    </source>
</reference>
<dbReference type="InParanoid" id="A0A0C3D758"/>
<dbReference type="EMBL" id="KN832870">
    <property type="protein sequence ID" value="KIN07174.1"/>
    <property type="molecule type" value="Genomic_DNA"/>
</dbReference>
<name>A0A0C3D758_OIDMZ</name>
<accession>A0A0C3D758</accession>
<organism evidence="1 2">
    <name type="scientific">Oidiodendron maius (strain Zn)</name>
    <dbReference type="NCBI Taxonomy" id="913774"/>
    <lineage>
        <taxon>Eukaryota</taxon>
        <taxon>Fungi</taxon>
        <taxon>Dikarya</taxon>
        <taxon>Ascomycota</taxon>
        <taxon>Pezizomycotina</taxon>
        <taxon>Leotiomycetes</taxon>
        <taxon>Leotiomycetes incertae sedis</taxon>
        <taxon>Myxotrichaceae</taxon>
        <taxon>Oidiodendron</taxon>
    </lineage>
</organism>
<dbReference type="HOGENOM" id="CLU_2705463_0_0_1"/>
<evidence type="ECO:0000313" key="1">
    <source>
        <dbReference type="EMBL" id="KIN07174.1"/>
    </source>
</evidence>
<dbReference type="AlphaFoldDB" id="A0A0C3D758"/>